<reference evidence="1" key="1">
    <citation type="journal article" date="2014" name="Int. J. Syst. Evol. Microbiol.">
        <title>Complete genome sequence of Corynebacterium casei LMG S-19264T (=DSM 44701T), isolated from a smear-ripened cheese.</title>
        <authorList>
            <consortium name="US DOE Joint Genome Institute (JGI-PGF)"/>
            <person name="Walter F."/>
            <person name="Albersmeier A."/>
            <person name="Kalinowski J."/>
            <person name="Ruckert C."/>
        </authorList>
    </citation>
    <scope>NUCLEOTIDE SEQUENCE</scope>
    <source>
        <strain evidence="1">KCTC 42590</strain>
    </source>
</reference>
<proteinExistence type="predicted"/>
<accession>A0A919E803</accession>
<keyword evidence="2" id="KW-1185">Reference proteome</keyword>
<protein>
    <recommendedName>
        <fullName evidence="3">DUF1134 domain-containing protein</fullName>
    </recommendedName>
</protein>
<evidence type="ECO:0000313" key="2">
    <source>
        <dbReference type="Proteomes" id="UP000630923"/>
    </source>
</evidence>
<sequence length="162" mass="17335">MDDTYDEDTIVDVASDFLGEGAESIAKALESVFKSKGRPNAYITGSEAGAGLVLGLRYGGGTLHHKIEGQRTVHWTGPSIGLDAGADAVKVFGLVYNLYDTEEIYTRIGAVEGSFYYVGGLGMSYYGNNDLSIAFVRVGVGLRAQATVGYLNITKKKRILPL</sequence>
<evidence type="ECO:0000313" key="1">
    <source>
        <dbReference type="EMBL" id="GHF23486.1"/>
    </source>
</evidence>
<dbReference type="Pfam" id="PF06577">
    <property type="entry name" value="EipA"/>
    <property type="match status" value="1"/>
</dbReference>
<gene>
    <name evidence="1" type="ORF">GCM10017044_17520</name>
</gene>
<reference evidence="1" key="2">
    <citation type="submission" date="2020-09" db="EMBL/GenBank/DDBJ databases">
        <authorList>
            <person name="Sun Q."/>
            <person name="Kim S."/>
        </authorList>
    </citation>
    <scope>NUCLEOTIDE SEQUENCE</scope>
    <source>
        <strain evidence="1">KCTC 42590</strain>
    </source>
</reference>
<evidence type="ECO:0008006" key="3">
    <source>
        <dbReference type="Google" id="ProtNLM"/>
    </source>
</evidence>
<name>A0A919E803_9PROT</name>
<dbReference type="EMBL" id="BNCI01000002">
    <property type="protein sequence ID" value="GHF23486.1"/>
    <property type="molecule type" value="Genomic_DNA"/>
</dbReference>
<dbReference type="AlphaFoldDB" id="A0A919E803"/>
<organism evidence="1 2">
    <name type="scientific">Kordiimonas sediminis</name>
    <dbReference type="NCBI Taxonomy" id="1735581"/>
    <lineage>
        <taxon>Bacteria</taxon>
        <taxon>Pseudomonadati</taxon>
        <taxon>Pseudomonadota</taxon>
        <taxon>Alphaproteobacteria</taxon>
        <taxon>Kordiimonadales</taxon>
        <taxon>Kordiimonadaceae</taxon>
        <taxon>Kordiimonas</taxon>
    </lineage>
</organism>
<comment type="caution">
    <text evidence="1">The sequence shown here is derived from an EMBL/GenBank/DDBJ whole genome shotgun (WGS) entry which is preliminary data.</text>
</comment>
<dbReference type="Proteomes" id="UP000630923">
    <property type="component" value="Unassembled WGS sequence"/>
</dbReference>
<dbReference type="InterPro" id="IPR008325">
    <property type="entry name" value="EipA-like"/>
</dbReference>